<dbReference type="Pfam" id="PF08241">
    <property type="entry name" value="Methyltransf_11"/>
    <property type="match status" value="1"/>
</dbReference>
<dbReference type="EC" id="2.1.1.-" evidence="2"/>
<dbReference type="InterPro" id="IPR013216">
    <property type="entry name" value="Methyltransf_11"/>
</dbReference>
<name>A0ABW1DG00_9DEIO</name>
<feature type="domain" description="Methyltransferase type 11" evidence="1">
    <location>
        <begin position="37"/>
        <end position="119"/>
    </location>
</feature>
<dbReference type="GO" id="GO:0008168">
    <property type="term" value="F:methyltransferase activity"/>
    <property type="evidence" value="ECO:0007669"/>
    <property type="project" value="UniProtKB-KW"/>
</dbReference>
<protein>
    <submittedName>
        <fullName evidence="2">Class I SAM-dependent methyltransferase</fullName>
        <ecNumber evidence="2">2.1.1.-</ecNumber>
    </submittedName>
</protein>
<accession>A0ABW1DG00</accession>
<comment type="caution">
    <text evidence="2">The sequence shown here is derived from an EMBL/GenBank/DDBJ whole genome shotgun (WGS) entry which is preliminary data.</text>
</comment>
<proteinExistence type="predicted"/>
<keyword evidence="3" id="KW-1185">Reference proteome</keyword>
<gene>
    <name evidence="2" type="ORF">ACFPQ6_01075</name>
</gene>
<dbReference type="InterPro" id="IPR029063">
    <property type="entry name" value="SAM-dependent_MTases_sf"/>
</dbReference>
<dbReference type="CDD" id="cd02440">
    <property type="entry name" value="AdoMet_MTases"/>
    <property type="match status" value="1"/>
</dbReference>
<keyword evidence="2" id="KW-0808">Transferase</keyword>
<dbReference type="RefSeq" id="WP_380045468.1">
    <property type="nucleotide sequence ID" value="NZ_JBHSOH010000003.1"/>
</dbReference>
<evidence type="ECO:0000313" key="2">
    <source>
        <dbReference type="EMBL" id="MFC5846888.1"/>
    </source>
</evidence>
<sequence length="208" mass="21759">MSALRPRDALLSRLAGAPWPAGPLLGALKLPPGAAVLEVGAGEGHLLRELRRRGHRGLLEGLDLRPGPGVRRGDAHLLPWAAATFDAVLFVRVLAHLERPAVALREGERVLRPGGALVVAAHGPDHLRATWAALGQGPGTTPRPVPPPDGTTELRVPVRLTRADLEALARSYGQAPPGPEVSGDLADTLHLRVVRRTAPAGPRPPGAA</sequence>
<evidence type="ECO:0000259" key="1">
    <source>
        <dbReference type="Pfam" id="PF08241"/>
    </source>
</evidence>
<dbReference type="SUPFAM" id="SSF53335">
    <property type="entry name" value="S-adenosyl-L-methionine-dependent methyltransferases"/>
    <property type="match status" value="1"/>
</dbReference>
<dbReference type="GO" id="GO:0032259">
    <property type="term" value="P:methylation"/>
    <property type="evidence" value="ECO:0007669"/>
    <property type="project" value="UniProtKB-KW"/>
</dbReference>
<dbReference type="Gene3D" id="3.40.50.150">
    <property type="entry name" value="Vaccinia Virus protein VP39"/>
    <property type="match status" value="1"/>
</dbReference>
<dbReference type="Proteomes" id="UP001595979">
    <property type="component" value="Unassembled WGS sequence"/>
</dbReference>
<dbReference type="EMBL" id="JBHSOH010000003">
    <property type="protein sequence ID" value="MFC5846888.1"/>
    <property type="molecule type" value="Genomic_DNA"/>
</dbReference>
<evidence type="ECO:0000313" key="3">
    <source>
        <dbReference type="Proteomes" id="UP001595979"/>
    </source>
</evidence>
<reference evidence="3" key="1">
    <citation type="journal article" date="2019" name="Int. J. Syst. Evol. Microbiol.">
        <title>The Global Catalogue of Microorganisms (GCM) 10K type strain sequencing project: providing services to taxonomists for standard genome sequencing and annotation.</title>
        <authorList>
            <consortium name="The Broad Institute Genomics Platform"/>
            <consortium name="The Broad Institute Genome Sequencing Center for Infectious Disease"/>
            <person name="Wu L."/>
            <person name="Ma J."/>
        </authorList>
    </citation>
    <scope>NUCLEOTIDE SEQUENCE [LARGE SCALE GENOMIC DNA]</scope>
    <source>
        <strain evidence="3">CGMCC 1.15053</strain>
    </source>
</reference>
<keyword evidence="2" id="KW-0489">Methyltransferase</keyword>
<organism evidence="2 3">
    <name type="scientific">Deinococcus petrolearius</name>
    <dbReference type="NCBI Taxonomy" id="1751295"/>
    <lineage>
        <taxon>Bacteria</taxon>
        <taxon>Thermotogati</taxon>
        <taxon>Deinococcota</taxon>
        <taxon>Deinococci</taxon>
        <taxon>Deinococcales</taxon>
        <taxon>Deinococcaceae</taxon>
        <taxon>Deinococcus</taxon>
    </lineage>
</organism>